<gene>
    <name evidence="1" type="ORF">RFULGI_LOCUS14977</name>
</gene>
<dbReference type="OrthoDB" id="2308256at2759"/>
<dbReference type="AlphaFoldDB" id="A0A9N9JCP8"/>
<proteinExistence type="predicted"/>
<feature type="non-terminal residue" evidence="1">
    <location>
        <position position="1"/>
    </location>
</feature>
<keyword evidence="2" id="KW-1185">Reference proteome</keyword>
<feature type="non-terminal residue" evidence="1">
    <location>
        <position position="263"/>
    </location>
</feature>
<dbReference type="Proteomes" id="UP000789396">
    <property type="component" value="Unassembled WGS sequence"/>
</dbReference>
<comment type="caution">
    <text evidence="1">The sequence shown here is derived from an EMBL/GenBank/DDBJ whole genome shotgun (WGS) entry which is preliminary data.</text>
</comment>
<evidence type="ECO:0000313" key="2">
    <source>
        <dbReference type="Proteomes" id="UP000789396"/>
    </source>
</evidence>
<evidence type="ECO:0000313" key="1">
    <source>
        <dbReference type="EMBL" id="CAG8769789.1"/>
    </source>
</evidence>
<accession>A0A9N9JCP8</accession>
<protein>
    <submittedName>
        <fullName evidence="1">13892_t:CDS:1</fullName>
    </submittedName>
</protein>
<organism evidence="1 2">
    <name type="scientific">Racocetra fulgida</name>
    <dbReference type="NCBI Taxonomy" id="60492"/>
    <lineage>
        <taxon>Eukaryota</taxon>
        <taxon>Fungi</taxon>
        <taxon>Fungi incertae sedis</taxon>
        <taxon>Mucoromycota</taxon>
        <taxon>Glomeromycotina</taxon>
        <taxon>Glomeromycetes</taxon>
        <taxon>Diversisporales</taxon>
        <taxon>Gigasporaceae</taxon>
        <taxon>Racocetra</taxon>
    </lineage>
</organism>
<sequence length="263" mass="30949">LWRKPFSYDNEWNNLYKIIPIYLSFLSEETKFKHGIQEISIPTIPFIDYVSYIRELDLYSLLLQLCEWMVKSKFINTRPRILTETDDFDDEDPIIRLICQDMTEKISLKRTMYIIKEIIMIIVERSTRIDYLEITMGNMDGIVFDYLDSEYFVDIFNAIPPNWFANISKLEYDGRHLLERFTEHAPNIKSLSFGFHTFTQKLISKISSLISFQNNLVDLDIYLGYNEDYIESEINISDISEVILTLIEKVHSLKSLSLASGGN</sequence>
<dbReference type="EMBL" id="CAJVPZ010045713">
    <property type="protein sequence ID" value="CAG8769789.1"/>
    <property type="molecule type" value="Genomic_DNA"/>
</dbReference>
<name>A0A9N9JCP8_9GLOM</name>
<reference evidence="1" key="1">
    <citation type="submission" date="2021-06" db="EMBL/GenBank/DDBJ databases">
        <authorList>
            <person name="Kallberg Y."/>
            <person name="Tangrot J."/>
            <person name="Rosling A."/>
        </authorList>
    </citation>
    <scope>NUCLEOTIDE SEQUENCE</scope>
    <source>
        <strain evidence="1">IN212</strain>
    </source>
</reference>